<organism evidence="1 2">
    <name type="scientific">Schizopora paradoxa</name>
    <dbReference type="NCBI Taxonomy" id="27342"/>
    <lineage>
        <taxon>Eukaryota</taxon>
        <taxon>Fungi</taxon>
        <taxon>Dikarya</taxon>
        <taxon>Basidiomycota</taxon>
        <taxon>Agaricomycotina</taxon>
        <taxon>Agaricomycetes</taxon>
        <taxon>Hymenochaetales</taxon>
        <taxon>Schizoporaceae</taxon>
        <taxon>Schizopora</taxon>
    </lineage>
</organism>
<keyword evidence="2" id="KW-1185">Reference proteome</keyword>
<name>A0A0H2SRK9_9AGAM</name>
<evidence type="ECO:0000313" key="2">
    <source>
        <dbReference type="Proteomes" id="UP000053477"/>
    </source>
</evidence>
<gene>
    <name evidence="1" type="ORF">SCHPADRAFT_898662</name>
</gene>
<dbReference type="EMBL" id="KQ085885">
    <property type="protein sequence ID" value="KLO19721.1"/>
    <property type="molecule type" value="Genomic_DNA"/>
</dbReference>
<evidence type="ECO:0000313" key="1">
    <source>
        <dbReference type="EMBL" id="KLO19721.1"/>
    </source>
</evidence>
<dbReference type="AlphaFoldDB" id="A0A0H2SRK9"/>
<protein>
    <submittedName>
        <fullName evidence="1">Uncharacterized protein</fullName>
    </submittedName>
</protein>
<accession>A0A0H2SRK9</accession>
<reference evidence="1 2" key="1">
    <citation type="submission" date="2015-04" db="EMBL/GenBank/DDBJ databases">
        <title>Complete genome sequence of Schizopora paradoxa KUC8140, a cosmopolitan wood degrader in East Asia.</title>
        <authorList>
            <consortium name="DOE Joint Genome Institute"/>
            <person name="Min B."/>
            <person name="Park H."/>
            <person name="Jang Y."/>
            <person name="Kim J.-J."/>
            <person name="Kim K.H."/>
            <person name="Pangilinan J."/>
            <person name="Lipzen A."/>
            <person name="Riley R."/>
            <person name="Grigoriev I.V."/>
            <person name="Spatafora J.W."/>
            <person name="Choi I.-G."/>
        </authorList>
    </citation>
    <scope>NUCLEOTIDE SEQUENCE [LARGE SCALE GENOMIC DNA]</scope>
    <source>
        <strain evidence="1 2">KUC8140</strain>
    </source>
</reference>
<dbReference type="Proteomes" id="UP000053477">
    <property type="component" value="Unassembled WGS sequence"/>
</dbReference>
<dbReference type="InParanoid" id="A0A0H2SRK9"/>
<proteinExistence type="predicted"/>
<sequence length="169" mass="19684">MDKFSDWRQRKSSSPSQDFPTFSLAKVEIIRHFSCFSTDLELQDYRDYENFTTARILNSRTSSKKYFGFPVRADKKFPISIDELGGTSSESNFARQFTLPIRLRWIRLCHWYYFPSLSERAPASDFSGFHYFKSVVRIPKQRRKCEGGGYTLVIPGIQVRSHCANAPDL</sequence>